<dbReference type="GO" id="GO:0022625">
    <property type="term" value="C:cytosolic large ribosomal subunit"/>
    <property type="evidence" value="ECO:0007669"/>
    <property type="project" value="TreeGrafter"/>
</dbReference>
<dbReference type="GO" id="GO:0006412">
    <property type="term" value="P:translation"/>
    <property type="evidence" value="ECO:0007669"/>
    <property type="project" value="InterPro"/>
</dbReference>
<dbReference type="PANTHER" id="PTHR10965:SF0">
    <property type="entry name" value="LARGE RIBOSOMAL SUBUNIT PROTEIN EL38"/>
    <property type="match status" value="1"/>
</dbReference>
<dbReference type="GO" id="GO:0003735">
    <property type="term" value="F:structural constituent of ribosome"/>
    <property type="evidence" value="ECO:0007669"/>
    <property type="project" value="InterPro"/>
</dbReference>
<dbReference type="InterPro" id="IPR038464">
    <property type="entry name" value="Ribosomal_eL38_sf"/>
</dbReference>
<dbReference type="Gene3D" id="3.30.720.90">
    <property type="match status" value="1"/>
</dbReference>
<proteinExistence type="inferred from homology"/>
<dbReference type="AlphaFoldDB" id="Q5CY18"/>
<dbReference type="FunFam" id="3.30.720.90:FF:000001">
    <property type="entry name" value="60S ribosomal protein L38"/>
    <property type="match status" value="1"/>
</dbReference>
<keyword evidence="3 4" id="KW-0687">Ribonucleoprotein</keyword>
<evidence type="ECO:0000256" key="3">
    <source>
        <dbReference type="ARBA" id="ARBA00023274"/>
    </source>
</evidence>
<dbReference type="InParanoid" id="Q5CY18"/>
<comment type="similarity">
    <text evidence="1 4">Belongs to the eukaryotic ribosomal protein eL38 family.</text>
</comment>
<dbReference type="Pfam" id="PF01781">
    <property type="entry name" value="Ribosomal_L38e"/>
    <property type="match status" value="1"/>
</dbReference>
<organism evidence="5 6">
    <name type="scientific">Cryptosporidium parvum (strain Iowa II)</name>
    <dbReference type="NCBI Taxonomy" id="353152"/>
    <lineage>
        <taxon>Eukaryota</taxon>
        <taxon>Sar</taxon>
        <taxon>Alveolata</taxon>
        <taxon>Apicomplexa</taxon>
        <taxon>Conoidasida</taxon>
        <taxon>Coccidia</taxon>
        <taxon>Eucoccidiorida</taxon>
        <taxon>Eimeriorina</taxon>
        <taxon>Cryptosporidiidae</taxon>
        <taxon>Cryptosporidium</taxon>
    </lineage>
</organism>
<dbReference type="OMA" id="RCHRFIY"/>
<dbReference type="GO" id="GO:0022618">
    <property type="term" value="P:protein-RNA complex assembly"/>
    <property type="evidence" value="ECO:0007669"/>
    <property type="project" value="TreeGrafter"/>
</dbReference>
<accession>Q5CY18</accession>
<keyword evidence="6" id="KW-1185">Reference proteome</keyword>
<gene>
    <name evidence="5" type="ORF">cgd7_4050</name>
</gene>
<dbReference type="RefSeq" id="XP_628562.1">
    <property type="nucleotide sequence ID" value="XM_628560.1"/>
</dbReference>
<dbReference type="InterPro" id="IPR002675">
    <property type="entry name" value="Ribosomal_eL38"/>
</dbReference>
<protein>
    <submittedName>
        <fullName evidence="5">Ribosomal protein L38</fullName>
    </submittedName>
</protein>
<keyword evidence="2 4" id="KW-0689">Ribosomal protein</keyword>
<dbReference type="Proteomes" id="UP000006726">
    <property type="component" value="Chromosome 7"/>
</dbReference>
<dbReference type="GeneID" id="3371942"/>
<dbReference type="STRING" id="353152.Q5CY18"/>
<evidence type="ECO:0000256" key="1">
    <source>
        <dbReference type="ARBA" id="ARBA00007803"/>
    </source>
</evidence>
<comment type="caution">
    <text evidence="5">The sequence shown here is derived from an EMBL/GenBank/DDBJ whole genome shotgun (WGS) entry which is preliminary data.</text>
</comment>
<evidence type="ECO:0000256" key="2">
    <source>
        <dbReference type="ARBA" id="ARBA00022980"/>
    </source>
</evidence>
<dbReference type="PANTHER" id="PTHR10965">
    <property type="entry name" value="60S RIBOSOMAL PROTEIN L38"/>
    <property type="match status" value="1"/>
</dbReference>
<reference evidence="5 6" key="1">
    <citation type="journal article" date="2004" name="Science">
        <title>Complete genome sequence of the apicomplexan, Cryptosporidium parvum.</title>
        <authorList>
            <person name="Abrahamsen M.S."/>
            <person name="Templeton T.J."/>
            <person name="Enomoto S."/>
            <person name="Abrahante J.E."/>
            <person name="Zhu G."/>
            <person name="Lancto C.A."/>
            <person name="Deng M."/>
            <person name="Liu C."/>
            <person name="Widmer G."/>
            <person name="Tzipori S."/>
            <person name="Buck G.A."/>
            <person name="Xu P."/>
            <person name="Bankier A.T."/>
            <person name="Dear P.H."/>
            <person name="Konfortov B.A."/>
            <person name="Spriggs H.F."/>
            <person name="Iyer L."/>
            <person name="Anantharaman V."/>
            <person name="Aravind L."/>
            <person name="Kapur V."/>
        </authorList>
    </citation>
    <scope>NUCLEOTIDE SEQUENCE [LARGE SCALE GENOMIC DNA]</scope>
    <source>
        <strain evidence="6">Iowa II</strain>
    </source>
</reference>
<name>Q5CY18_CRYPI</name>
<evidence type="ECO:0000256" key="4">
    <source>
        <dbReference type="RuleBase" id="RU003445"/>
    </source>
</evidence>
<dbReference type="KEGG" id="cpv:cgd7_4050"/>
<evidence type="ECO:0000313" key="6">
    <source>
        <dbReference type="Proteomes" id="UP000006726"/>
    </source>
</evidence>
<dbReference type="EMBL" id="AAEE01000001">
    <property type="protein sequence ID" value="EAK90639.1"/>
    <property type="molecule type" value="Genomic_DNA"/>
</dbReference>
<feature type="non-terminal residue" evidence="5">
    <location>
        <position position="1"/>
    </location>
</feature>
<sequence length="82" mass="9507">LVNMPIQITDLRDFINTSRRADARSVTVVKVKKDNHITTKFKIRCSRYLYTLVMKDLEKAKKLESSLPPTLKKTTISRSVKK</sequence>
<dbReference type="OrthoDB" id="10250488at2759"/>
<evidence type="ECO:0000313" key="5">
    <source>
        <dbReference type="EMBL" id="EAK90639.1"/>
    </source>
</evidence>
<dbReference type="FunCoup" id="Q5CY18">
    <property type="interactions" value="391"/>
</dbReference>